<evidence type="ECO:0000256" key="1">
    <source>
        <dbReference type="ARBA" id="ARBA00005417"/>
    </source>
</evidence>
<accession>A0A285T976</accession>
<organism evidence="6 7">
    <name type="scientific">Stappia indica</name>
    <dbReference type="NCBI Taxonomy" id="538381"/>
    <lineage>
        <taxon>Bacteria</taxon>
        <taxon>Pseudomonadati</taxon>
        <taxon>Pseudomonadota</taxon>
        <taxon>Alphaproteobacteria</taxon>
        <taxon>Hyphomicrobiales</taxon>
        <taxon>Stappiaceae</taxon>
        <taxon>Stappia</taxon>
    </lineage>
</organism>
<proteinExistence type="inferred from homology"/>
<dbReference type="CDD" id="cd03219">
    <property type="entry name" value="ABC_Mj1267_LivG_branched"/>
    <property type="match status" value="1"/>
</dbReference>
<dbReference type="PROSITE" id="PS50893">
    <property type="entry name" value="ABC_TRANSPORTER_2"/>
    <property type="match status" value="1"/>
</dbReference>
<evidence type="ECO:0000256" key="3">
    <source>
        <dbReference type="ARBA" id="ARBA00022741"/>
    </source>
</evidence>
<reference evidence="6 7" key="1">
    <citation type="submission" date="2017-08" db="EMBL/GenBank/DDBJ databases">
        <authorList>
            <person name="de Groot N.N."/>
        </authorList>
    </citation>
    <scope>NUCLEOTIDE SEQUENCE [LARGE SCALE GENOMIC DNA]</scope>
    <source>
        <strain evidence="6 7">USBA 352</strain>
    </source>
</reference>
<dbReference type="InterPro" id="IPR003593">
    <property type="entry name" value="AAA+_ATPase"/>
</dbReference>
<dbReference type="GO" id="GO:0016887">
    <property type="term" value="F:ATP hydrolysis activity"/>
    <property type="evidence" value="ECO:0007669"/>
    <property type="project" value="InterPro"/>
</dbReference>
<protein>
    <submittedName>
        <fullName evidence="6">Amino acid/amide ABC transporter ATP-binding protein 1, HAAT family</fullName>
    </submittedName>
</protein>
<name>A0A285T976_9HYPH</name>
<sequence length="262" mass="28831">MSGQDTMLEVEDLVMTYGGFRAVDGCSFAVREGTITGLIGPNGAGKTTMFNLVAGAFPPTSGRIRYLGRDVTDLSTDKRFHLGLVRTFQIPHEFHRLTALENLMMVPPRQSGEGLLANWLSPGRVRADEERVRARAVETLAFLELSHVADERAGNLSGGQKKLLELGRTMMTDAKLVLLDEPAAGVNRTLLRKLEEKIAILNRERGYTFVLIEHDMEMIEKLCDPVICMAEGRVLIQGDFAAVRSDPRVLEAYLGETVGDAA</sequence>
<evidence type="ECO:0000313" key="7">
    <source>
        <dbReference type="Proteomes" id="UP000219331"/>
    </source>
</evidence>
<dbReference type="STRING" id="538381.GCA_001696535_02432"/>
<dbReference type="InterPro" id="IPR017871">
    <property type="entry name" value="ABC_transporter-like_CS"/>
</dbReference>
<evidence type="ECO:0000259" key="5">
    <source>
        <dbReference type="PROSITE" id="PS50893"/>
    </source>
</evidence>
<dbReference type="Proteomes" id="UP000219331">
    <property type="component" value="Unassembled WGS sequence"/>
</dbReference>
<keyword evidence="3" id="KW-0547">Nucleotide-binding</keyword>
<dbReference type="AlphaFoldDB" id="A0A285T976"/>
<dbReference type="PROSITE" id="PS00211">
    <property type="entry name" value="ABC_TRANSPORTER_1"/>
    <property type="match status" value="1"/>
</dbReference>
<dbReference type="Gene3D" id="3.40.50.300">
    <property type="entry name" value="P-loop containing nucleotide triphosphate hydrolases"/>
    <property type="match status" value="1"/>
</dbReference>
<dbReference type="InterPro" id="IPR027417">
    <property type="entry name" value="P-loop_NTPase"/>
</dbReference>
<evidence type="ECO:0000313" key="6">
    <source>
        <dbReference type="EMBL" id="SOC17977.1"/>
    </source>
</evidence>
<dbReference type="InterPro" id="IPR003439">
    <property type="entry name" value="ABC_transporter-like_ATP-bd"/>
</dbReference>
<dbReference type="GO" id="GO:0005524">
    <property type="term" value="F:ATP binding"/>
    <property type="evidence" value="ECO:0007669"/>
    <property type="project" value="UniProtKB-KW"/>
</dbReference>
<dbReference type="Pfam" id="PF00005">
    <property type="entry name" value="ABC_tran"/>
    <property type="match status" value="1"/>
</dbReference>
<evidence type="ECO:0000256" key="4">
    <source>
        <dbReference type="ARBA" id="ARBA00022840"/>
    </source>
</evidence>
<gene>
    <name evidence="6" type="ORF">SAMN05421512_109153</name>
</gene>
<dbReference type="SMART" id="SM00382">
    <property type="entry name" value="AAA"/>
    <property type="match status" value="1"/>
</dbReference>
<comment type="similarity">
    <text evidence="1">Belongs to the ABC transporter superfamily.</text>
</comment>
<dbReference type="InterPro" id="IPR051120">
    <property type="entry name" value="ABC_AA/LPS_Transport"/>
</dbReference>
<dbReference type="GO" id="GO:0005886">
    <property type="term" value="C:plasma membrane"/>
    <property type="evidence" value="ECO:0007669"/>
    <property type="project" value="TreeGrafter"/>
</dbReference>
<keyword evidence="7" id="KW-1185">Reference proteome</keyword>
<feature type="domain" description="ABC transporter" evidence="5">
    <location>
        <begin position="8"/>
        <end position="256"/>
    </location>
</feature>
<dbReference type="PANTHER" id="PTHR45772:SF9">
    <property type="entry name" value="CONSERVED COMPONENT OF ABC TRANSPORTER FOR NATURAL AMINO ACIDS"/>
    <property type="match status" value="1"/>
</dbReference>
<dbReference type="PANTHER" id="PTHR45772">
    <property type="entry name" value="CONSERVED COMPONENT OF ABC TRANSPORTER FOR NATURAL AMINO ACIDS-RELATED"/>
    <property type="match status" value="1"/>
</dbReference>
<evidence type="ECO:0000256" key="2">
    <source>
        <dbReference type="ARBA" id="ARBA00022448"/>
    </source>
</evidence>
<dbReference type="EMBL" id="OBML01000009">
    <property type="protein sequence ID" value="SOC17977.1"/>
    <property type="molecule type" value="Genomic_DNA"/>
</dbReference>
<keyword evidence="4 6" id="KW-0067">ATP-binding</keyword>
<keyword evidence="2" id="KW-0813">Transport</keyword>
<dbReference type="Pfam" id="PF12399">
    <property type="entry name" value="BCA_ABC_TP_C"/>
    <property type="match status" value="1"/>
</dbReference>
<dbReference type="SUPFAM" id="SSF52540">
    <property type="entry name" value="P-loop containing nucleoside triphosphate hydrolases"/>
    <property type="match status" value="1"/>
</dbReference>
<dbReference type="InterPro" id="IPR032823">
    <property type="entry name" value="BCA_ABC_TP_C"/>
</dbReference>
<dbReference type="FunFam" id="3.40.50.300:FF:000421">
    <property type="entry name" value="Branched-chain amino acid ABC transporter ATP-binding protein"/>
    <property type="match status" value="1"/>
</dbReference>